<proteinExistence type="inferred from homology"/>
<dbReference type="RefSeq" id="WP_166031474.1">
    <property type="nucleotide sequence ID" value="NZ_CP048877.1"/>
</dbReference>
<dbReference type="EMBL" id="CP048877">
    <property type="protein sequence ID" value="QIJ71252.1"/>
    <property type="molecule type" value="Genomic_DNA"/>
</dbReference>
<dbReference type="GO" id="GO:0016163">
    <property type="term" value="F:nitrogenase activity"/>
    <property type="evidence" value="ECO:0007669"/>
    <property type="project" value="InterPro"/>
</dbReference>
<keyword evidence="2 3" id="KW-0535">Nitrogen fixation</keyword>
<evidence type="ECO:0000256" key="3">
    <source>
        <dbReference type="RuleBase" id="RU004021"/>
    </source>
</evidence>
<keyword evidence="5" id="KW-1185">Reference proteome</keyword>
<evidence type="ECO:0000256" key="1">
    <source>
        <dbReference type="ARBA" id="ARBA00011002"/>
    </source>
</evidence>
<evidence type="ECO:0000313" key="4">
    <source>
        <dbReference type="EMBL" id="QIJ71252.1"/>
    </source>
</evidence>
<dbReference type="PROSITE" id="PS00699">
    <property type="entry name" value="NITROGENASE_1_1"/>
    <property type="match status" value="1"/>
</dbReference>
<dbReference type="InterPro" id="IPR000510">
    <property type="entry name" value="Nase/OxRdtase_comp1"/>
</dbReference>
<dbReference type="Proteomes" id="UP000502179">
    <property type="component" value="Chromosome"/>
</dbReference>
<dbReference type="InterPro" id="IPR000318">
    <property type="entry name" value="Nase_comp1_CS"/>
</dbReference>
<evidence type="ECO:0000256" key="2">
    <source>
        <dbReference type="ARBA" id="ARBA00023231"/>
    </source>
</evidence>
<comment type="similarity">
    <text evidence="1 3">Belongs to the NifD/NifK/NifE/NifN family.</text>
</comment>
<dbReference type="PANTHER" id="PTHR33712">
    <property type="entry name" value="LIGHT-INDEPENDENT PROTOCHLOROPHYLLIDE REDUCTASE SUBUNIT B"/>
    <property type="match status" value="1"/>
</dbReference>
<dbReference type="KEGG" id="tav:G4V39_02685"/>
<dbReference type="Pfam" id="PF00148">
    <property type="entry name" value="Oxidored_nitro"/>
    <property type="match status" value="1"/>
</dbReference>
<dbReference type="SUPFAM" id="SSF53807">
    <property type="entry name" value="Helical backbone' metal receptor"/>
    <property type="match status" value="1"/>
</dbReference>
<dbReference type="AlphaFoldDB" id="A0A6G7PUB9"/>
<sequence>MPEARSASFISGSRREYVSTTNACKMCMPLGAALAFRGVEGSVPFLHGSQGCATYMRRYLISHFREPMDIASSSLGEKHAVYGGGPNLKLGLMNVANKYGARLIGIATTCLTETIGDDVPLILKEFKRETGANFDGQKGPYLVFASTPSYSGTHKDGFLAATRALLAQVAAKKPGSRHEVGVFPGLVSPADIRYLKEILSDFGLSGTIVPDISDPLDAPAAEEYQRIPPGGTPIAEIESLGRARAFVDLGRLVKGRRSPAEVLKERFGLKTYHLGLPIGLRETDRFFEALSEISGSPIPEKHLLERGRLIDAMVDAHKYLFGQKVVVYGEEDLVVGLTSFLAEIGARPVLCATGDRQKDFPDAISQVTNDILPEPPRVAVGVDFYGIAGLCEELSPDIFLGHSKGYHLARKMGLPLVRVGFPIHDRFGAQRIMHLGYRGALALLDRLVNAIIERRQETSSVGYTYI</sequence>
<protein>
    <submittedName>
        <fullName evidence="4">Nitrogenase</fullName>
    </submittedName>
</protein>
<name>A0A6G7PUB9_9BACT</name>
<dbReference type="InterPro" id="IPR050152">
    <property type="entry name" value="ChlB/BchB/BchZ"/>
</dbReference>
<evidence type="ECO:0000313" key="5">
    <source>
        <dbReference type="Proteomes" id="UP000502179"/>
    </source>
</evidence>
<accession>A0A6G7PUB9</accession>
<reference evidence="4 5" key="1">
    <citation type="submission" date="2020-02" db="EMBL/GenBank/DDBJ databases">
        <title>Genome analysis of Thermosulfuriphilus ammonigenes ST65T, an anaerobic thermophilic chemolithoautotrophic bacterium isolated from a deep-sea hydrothermal vent.</title>
        <authorList>
            <person name="Slobodkina G."/>
            <person name="Allioux M."/>
            <person name="Merkel A."/>
            <person name="Alain K."/>
            <person name="Jebbar M."/>
            <person name="Slobodkin A."/>
        </authorList>
    </citation>
    <scope>NUCLEOTIDE SEQUENCE [LARGE SCALE GENOMIC DNA]</scope>
    <source>
        <strain evidence="4 5">ST65</strain>
    </source>
</reference>
<dbReference type="PANTHER" id="PTHR33712:SF7">
    <property type="entry name" value="LIGHT-INDEPENDENT PROTOCHLOROPHYLLIDE REDUCTASE SUBUNIT B"/>
    <property type="match status" value="1"/>
</dbReference>
<dbReference type="Gene3D" id="1.20.89.10">
    <property type="entry name" value="Nitrogenase Molybdenum-iron Protein, subunit B, domain 4"/>
    <property type="match status" value="1"/>
</dbReference>
<dbReference type="Gene3D" id="3.40.50.1980">
    <property type="entry name" value="Nitrogenase molybdenum iron protein domain"/>
    <property type="match status" value="3"/>
</dbReference>
<gene>
    <name evidence="4" type="ORF">G4V39_02685</name>
</gene>
<organism evidence="4 5">
    <name type="scientific">Thermosulfuriphilus ammonigenes</name>
    <dbReference type="NCBI Taxonomy" id="1936021"/>
    <lineage>
        <taxon>Bacteria</taxon>
        <taxon>Pseudomonadati</taxon>
        <taxon>Thermodesulfobacteriota</taxon>
        <taxon>Thermodesulfobacteria</taxon>
        <taxon>Thermodesulfobacteriales</taxon>
        <taxon>Thermodesulfobacteriaceae</taxon>
        <taxon>Thermosulfuriphilus</taxon>
    </lineage>
</organism>